<gene>
    <name evidence="1" type="ORF">QFC19_003294</name>
</gene>
<proteinExistence type="predicted"/>
<protein>
    <submittedName>
        <fullName evidence="1">Uncharacterized protein</fullName>
    </submittedName>
</protein>
<organism evidence="1 2">
    <name type="scientific">Naganishia cerealis</name>
    <dbReference type="NCBI Taxonomy" id="610337"/>
    <lineage>
        <taxon>Eukaryota</taxon>
        <taxon>Fungi</taxon>
        <taxon>Dikarya</taxon>
        <taxon>Basidiomycota</taxon>
        <taxon>Agaricomycotina</taxon>
        <taxon>Tremellomycetes</taxon>
        <taxon>Filobasidiales</taxon>
        <taxon>Filobasidiaceae</taxon>
        <taxon>Naganishia</taxon>
    </lineage>
</organism>
<dbReference type="Proteomes" id="UP001241377">
    <property type="component" value="Unassembled WGS sequence"/>
</dbReference>
<keyword evidence="2" id="KW-1185">Reference proteome</keyword>
<accession>A0ACC2W442</accession>
<comment type="caution">
    <text evidence="1">The sequence shown here is derived from an EMBL/GenBank/DDBJ whole genome shotgun (WGS) entry which is preliminary data.</text>
</comment>
<name>A0ACC2W442_9TREE</name>
<evidence type="ECO:0000313" key="2">
    <source>
        <dbReference type="Proteomes" id="UP001241377"/>
    </source>
</evidence>
<reference evidence="1" key="1">
    <citation type="submission" date="2023-04" db="EMBL/GenBank/DDBJ databases">
        <title>Draft Genome sequencing of Naganishia species isolated from polar environments using Oxford Nanopore Technology.</title>
        <authorList>
            <person name="Leo P."/>
            <person name="Venkateswaran K."/>
        </authorList>
    </citation>
    <scope>NUCLEOTIDE SEQUENCE</scope>
    <source>
        <strain evidence="1">MNA-CCFEE 5261</strain>
    </source>
</reference>
<evidence type="ECO:0000313" key="1">
    <source>
        <dbReference type="EMBL" id="KAJ9105959.1"/>
    </source>
</evidence>
<dbReference type="EMBL" id="JASBWR010000031">
    <property type="protein sequence ID" value="KAJ9105959.1"/>
    <property type="molecule type" value="Genomic_DNA"/>
</dbReference>
<sequence>MSLSYDNKPTTVHEEFVQDAVPASQSDVAPYEPGGLEEKTFIRKLDMRMIPIIWFMYVMSYLDRANIGNAKTGGMEEDLKLTSTHYSIALLVFFVGYVLGEVPSNMILVRVKPAIYLPALMFIWGGISMCLAACNSYQTLAVVRFFLGVVEAGFAPGILFLLSSWYRKNELATRFALYYTASAFSGALGGLLAGAITGHLDGKGGIAGWRYLFLIEGAATIVSAIGAYFLLPNFPATTTWLTDREKWLCAARLQADGVGATQGDAETLGHGKAFKSVLSDWRTYVMMFLFMMVTGAQTIQYFIP</sequence>